<feature type="compositionally biased region" description="Polar residues" evidence="1">
    <location>
        <begin position="230"/>
        <end position="257"/>
    </location>
</feature>
<feature type="compositionally biased region" description="Basic and acidic residues" evidence="1">
    <location>
        <begin position="89"/>
        <end position="103"/>
    </location>
</feature>
<feature type="compositionally biased region" description="Low complexity" evidence="1">
    <location>
        <begin position="72"/>
        <end position="85"/>
    </location>
</feature>
<gene>
    <name evidence="2" type="ORF">C8J55DRAFT_524939</name>
</gene>
<proteinExistence type="predicted"/>
<name>A0A9W8ZXQ3_9AGAR</name>
<dbReference type="AlphaFoldDB" id="A0A9W8ZXQ3"/>
<feature type="compositionally biased region" description="Low complexity" evidence="1">
    <location>
        <begin position="118"/>
        <end position="131"/>
    </location>
</feature>
<accession>A0A9W8ZXQ3</accession>
<evidence type="ECO:0008006" key="4">
    <source>
        <dbReference type="Google" id="ProtNLM"/>
    </source>
</evidence>
<feature type="compositionally biased region" description="Polar residues" evidence="1">
    <location>
        <begin position="27"/>
        <end position="41"/>
    </location>
</feature>
<feature type="compositionally biased region" description="Basic and acidic residues" evidence="1">
    <location>
        <begin position="183"/>
        <end position="200"/>
    </location>
</feature>
<protein>
    <recommendedName>
        <fullName evidence="4">BTB domain-containing protein</fullName>
    </recommendedName>
</protein>
<reference evidence="2" key="2">
    <citation type="journal article" date="2023" name="Proc. Natl. Acad. Sci. U.S.A.">
        <title>A global phylogenomic analysis of the shiitake genus Lentinula.</title>
        <authorList>
            <person name="Sierra-Patev S."/>
            <person name="Min B."/>
            <person name="Naranjo-Ortiz M."/>
            <person name="Looney B."/>
            <person name="Konkel Z."/>
            <person name="Slot J.C."/>
            <person name="Sakamoto Y."/>
            <person name="Steenwyk J.L."/>
            <person name="Rokas A."/>
            <person name="Carro J."/>
            <person name="Camarero S."/>
            <person name="Ferreira P."/>
            <person name="Molpeceres G."/>
            <person name="Ruiz-Duenas F.J."/>
            <person name="Serrano A."/>
            <person name="Henrissat B."/>
            <person name="Drula E."/>
            <person name="Hughes K.W."/>
            <person name="Mata J.L."/>
            <person name="Ishikawa N.K."/>
            <person name="Vargas-Isla R."/>
            <person name="Ushijima S."/>
            <person name="Smith C.A."/>
            <person name="Donoghue J."/>
            <person name="Ahrendt S."/>
            <person name="Andreopoulos W."/>
            <person name="He G."/>
            <person name="LaButti K."/>
            <person name="Lipzen A."/>
            <person name="Ng V."/>
            <person name="Riley R."/>
            <person name="Sandor L."/>
            <person name="Barry K."/>
            <person name="Martinez A.T."/>
            <person name="Xiao Y."/>
            <person name="Gibbons J.G."/>
            <person name="Terashima K."/>
            <person name="Grigoriev I.V."/>
            <person name="Hibbett D."/>
        </authorList>
    </citation>
    <scope>NUCLEOTIDE SEQUENCE</scope>
    <source>
        <strain evidence="2">Sp2 HRB7682 ss15</strain>
    </source>
</reference>
<feature type="compositionally biased region" description="Polar residues" evidence="1">
    <location>
        <begin position="275"/>
        <end position="295"/>
    </location>
</feature>
<sequence>MGISTSSHEAAVTRPPGLQAERETVPPLNSINTASGSSSNPGLEKKKREGNECEPEISRRSIGVVNKEDQANSVDTSSNNNNNPSGTEQVKRKVEEHKPEIQPRRSGRIVKTLKEDGSVPIVTSSSDSISSNGTEQKKRKSDSEYEPDTSIRRSTSSLKKLKTDDAAVAPAPATKSRKSSKSAKSEDVKTRKLDVSKDLKSPLPKPAKKSIQDTTSSSSSMNQLKSKPSPTTSQPLNSRVQSVPTPVGQSTPSQLNTVFHVPPTQKAPTSEKDSVSSNSGPRPSVKPSTGSQGSNPTAPTAQPTQVPISNVKPSVQSVIPRAGLLPVYPLSMHHPRHHYIDGSIIVIISHTEFKLYRGALVRAGGWFRARFGEVSSLSTSNAQEKGNFDANANTTNDRTVPICALDGVVSEEDFVALLDAMEDAINFSTSAPPSFAKVASILRASHALDFAKFYNWSKRVLEKMWGVADDSSSVTSLRPLQNLVADHATETIIIARTCGVPRVLRRAMYELLRSEEFGRPLSKSGSVGEKAREASGRGKEISNMDYQRLIKARETLSSLWMGLLAPGGQGGNSIITCPQNYPGNLVKTGSTSTSTPLSVQQCPSTHSPRDIENYLRIFKTYGRDPLIGLEELCDVQWSGPFGFDASKTHSGESPSSSECKHCHAASAKWKCLRQEWWGTFGSIVEC</sequence>
<dbReference type="Proteomes" id="UP001150238">
    <property type="component" value="Unassembled WGS sequence"/>
</dbReference>
<organism evidence="2 3">
    <name type="scientific">Lentinula lateritia</name>
    <dbReference type="NCBI Taxonomy" id="40482"/>
    <lineage>
        <taxon>Eukaryota</taxon>
        <taxon>Fungi</taxon>
        <taxon>Dikarya</taxon>
        <taxon>Basidiomycota</taxon>
        <taxon>Agaricomycotina</taxon>
        <taxon>Agaricomycetes</taxon>
        <taxon>Agaricomycetidae</taxon>
        <taxon>Agaricales</taxon>
        <taxon>Marasmiineae</taxon>
        <taxon>Omphalotaceae</taxon>
        <taxon>Lentinula</taxon>
    </lineage>
</organism>
<feature type="region of interest" description="Disordered" evidence="1">
    <location>
        <begin position="1"/>
        <end position="307"/>
    </location>
</feature>
<feature type="compositionally biased region" description="Low complexity" evidence="1">
    <location>
        <begin position="212"/>
        <end position="229"/>
    </location>
</feature>
<feature type="compositionally biased region" description="Basic and acidic residues" evidence="1">
    <location>
        <begin position="43"/>
        <end position="59"/>
    </location>
</feature>
<feature type="compositionally biased region" description="Low complexity" evidence="1">
    <location>
        <begin position="296"/>
        <end position="305"/>
    </location>
</feature>
<evidence type="ECO:0000256" key="1">
    <source>
        <dbReference type="SAM" id="MobiDB-lite"/>
    </source>
</evidence>
<reference evidence="2" key="1">
    <citation type="submission" date="2022-08" db="EMBL/GenBank/DDBJ databases">
        <authorList>
            <consortium name="DOE Joint Genome Institute"/>
            <person name="Min B."/>
            <person name="Riley R."/>
            <person name="Sierra-Patev S."/>
            <person name="Naranjo-Ortiz M."/>
            <person name="Looney B."/>
            <person name="Konkel Z."/>
            <person name="Slot J.C."/>
            <person name="Sakamoto Y."/>
            <person name="Steenwyk J.L."/>
            <person name="Rokas A."/>
            <person name="Carro J."/>
            <person name="Camarero S."/>
            <person name="Ferreira P."/>
            <person name="Molpeceres G."/>
            <person name="Ruiz-Duenas F.J."/>
            <person name="Serrano A."/>
            <person name="Henrissat B."/>
            <person name="Drula E."/>
            <person name="Hughes K.W."/>
            <person name="Mata J.L."/>
            <person name="Ishikawa N.K."/>
            <person name="Vargas-Isla R."/>
            <person name="Ushijima S."/>
            <person name="Smith C.A."/>
            <person name="Ahrendt S."/>
            <person name="Andreopoulos W."/>
            <person name="He G."/>
            <person name="Labutti K."/>
            <person name="Lipzen A."/>
            <person name="Ng V."/>
            <person name="Sandor L."/>
            <person name="Barry K."/>
            <person name="Martinez A.T."/>
            <person name="Xiao Y."/>
            <person name="Gibbons J.G."/>
            <person name="Terashima K."/>
            <person name="Hibbett D.S."/>
            <person name="Grigoriev I.V."/>
        </authorList>
    </citation>
    <scope>NUCLEOTIDE SEQUENCE</scope>
    <source>
        <strain evidence="2">Sp2 HRB7682 ss15</strain>
    </source>
</reference>
<evidence type="ECO:0000313" key="2">
    <source>
        <dbReference type="EMBL" id="KAJ4468401.1"/>
    </source>
</evidence>
<evidence type="ECO:0000313" key="3">
    <source>
        <dbReference type="Proteomes" id="UP001150238"/>
    </source>
</evidence>
<dbReference type="EMBL" id="JANVFS010000038">
    <property type="protein sequence ID" value="KAJ4468401.1"/>
    <property type="molecule type" value="Genomic_DNA"/>
</dbReference>
<comment type="caution">
    <text evidence="2">The sequence shown here is derived from an EMBL/GenBank/DDBJ whole genome shotgun (WGS) entry which is preliminary data.</text>
</comment>